<gene>
    <name evidence="3" type="ORF">cand_003270</name>
</gene>
<feature type="region of interest" description="Disordered" evidence="1">
    <location>
        <begin position="1"/>
        <end position="22"/>
    </location>
</feature>
<dbReference type="OrthoDB" id="340711at2759"/>
<protein>
    <submittedName>
        <fullName evidence="3">Uncharacterized protein</fullName>
    </submittedName>
</protein>
<keyword evidence="2" id="KW-1133">Transmembrane helix</keyword>
<reference evidence="3 4" key="1">
    <citation type="submission" date="2016-10" db="EMBL/GenBank/DDBJ databases">
        <title>Reductive evolution of mitochondrial metabolism and differential evolution of invasion-related proteins in Cryptosporidium.</title>
        <authorList>
            <person name="Liu S."/>
            <person name="Roellig D.M."/>
            <person name="Guo Y."/>
            <person name="Li N."/>
            <person name="Frace M.A."/>
            <person name="Tang K."/>
            <person name="Zhang L."/>
            <person name="Feng Y."/>
            <person name="Xiao L."/>
        </authorList>
    </citation>
    <scope>NUCLEOTIDE SEQUENCE [LARGE SCALE GENOMIC DNA]</scope>
    <source>
        <strain evidence="3">30847</strain>
    </source>
</reference>
<accession>A0A1J4MGZ5</accession>
<keyword evidence="2" id="KW-0812">Transmembrane</keyword>
<evidence type="ECO:0000256" key="2">
    <source>
        <dbReference type="SAM" id="Phobius"/>
    </source>
</evidence>
<dbReference type="Proteomes" id="UP000186804">
    <property type="component" value="Unassembled WGS sequence"/>
</dbReference>
<dbReference type="GeneID" id="92364512"/>
<dbReference type="AlphaFoldDB" id="A0A1J4MGZ5"/>
<name>A0A1J4MGZ5_9CRYT</name>
<sequence>MLRKYRRYSNIESSDISESDNSDSDYEAIIAKYCPIVSKSKPTYVKYIDGLAASFALFIISVILYNIFELDIFLLLCTLGLIGNVTFLGLLNFW</sequence>
<feature type="transmembrane region" description="Helical" evidence="2">
    <location>
        <begin position="73"/>
        <end position="93"/>
    </location>
</feature>
<keyword evidence="2" id="KW-0472">Membrane</keyword>
<organism evidence="3 4">
    <name type="scientific">Cryptosporidium andersoni</name>
    <dbReference type="NCBI Taxonomy" id="117008"/>
    <lineage>
        <taxon>Eukaryota</taxon>
        <taxon>Sar</taxon>
        <taxon>Alveolata</taxon>
        <taxon>Apicomplexa</taxon>
        <taxon>Conoidasida</taxon>
        <taxon>Coccidia</taxon>
        <taxon>Eucoccidiorida</taxon>
        <taxon>Eimeriorina</taxon>
        <taxon>Cryptosporidiidae</taxon>
        <taxon>Cryptosporidium</taxon>
    </lineage>
</organism>
<feature type="transmembrane region" description="Helical" evidence="2">
    <location>
        <begin position="47"/>
        <end position="67"/>
    </location>
</feature>
<comment type="caution">
    <text evidence="3">The sequence shown here is derived from an EMBL/GenBank/DDBJ whole genome shotgun (WGS) entry which is preliminary data.</text>
</comment>
<dbReference type="VEuPathDB" id="CryptoDB:cand_003270"/>
<keyword evidence="4" id="KW-1185">Reference proteome</keyword>
<evidence type="ECO:0000256" key="1">
    <source>
        <dbReference type="SAM" id="MobiDB-lite"/>
    </source>
</evidence>
<evidence type="ECO:0000313" key="4">
    <source>
        <dbReference type="Proteomes" id="UP000186804"/>
    </source>
</evidence>
<dbReference type="EMBL" id="LRBS01000102">
    <property type="protein sequence ID" value="OII73502.1"/>
    <property type="molecule type" value="Genomic_DNA"/>
</dbReference>
<dbReference type="RefSeq" id="XP_067067158.1">
    <property type="nucleotide sequence ID" value="XM_067210573.1"/>
</dbReference>
<evidence type="ECO:0000313" key="3">
    <source>
        <dbReference type="EMBL" id="OII73502.1"/>
    </source>
</evidence>
<proteinExistence type="predicted"/>